<keyword evidence="8" id="KW-0325">Glycoprotein</keyword>
<name>A0ABY6LIL7_9ARAC</name>
<evidence type="ECO:0000256" key="6">
    <source>
        <dbReference type="ARBA" id="ARBA00022989"/>
    </source>
</evidence>
<keyword evidence="6" id="KW-1133">Transmembrane helix</keyword>
<dbReference type="PANTHER" id="PTHR15351:SF3">
    <property type="entry name" value="ERLIN"/>
    <property type="match status" value="1"/>
</dbReference>
<reference evidence="10 11" key="1">
    <citation type="submission" date="2022-01" db="EMBL/GenBank/DDBJ databases">
        <title>A chromosomal length assembly of Cordylochernes scorpioides.</title>
        <authorList>
            <person name="Zeh D."/>
            <person name="Zeh J."/>
        </authorList>
    </citation>
    <scope>NUCLEOTIDE SEQUENCE [LARGE SCALE GENOMIC DNA]</scope>
    <source>
        <strain evidence="10">IN4F17</strain>
        <tissue evidence="10">Whole Body</tissue>
    </source>
</reference>
<dbReference type="PANTHER" id="PTHR15351">
    <property type="entry name" value="ERLIN (ER LIPID RAFT ASSOCIATED PROTEIN) HOMOLOG"/>
    <property type="match status" value="1"/>
</dbReference>
<comment type="subcellular location">
    <subcellularLocation>
        <location evidence="1">Endoplasmic reticulum membrane</location>
        <topology evidence="1">Single-pass type II membrane protein</topology>
    </subcellularLocation>
</comment>
<sequence>MIYFDRIEVVNILNSEAVYDIVKNYTADYDKTLIFNKVHHELNQFCSIHNLQEVYIDLFDQIDENLKLALQKDLVIMAPGIYIQAVRVTKPKIPESIRKNYELMYARVCARREGEADKAGVAQGV</sequence>
<evidence type="ECO:0000256" key="1">
    <source>
        <dbReference type="ARBA" id="ARBA00004648"/>
    </source>
</evidence>
<dbReference type="Proteomes" id="UP001235939">
    <property type="component" value="Chromosome 19"/>
</dbReference>
<evidence type="ECO:0000256" key="3">
    <source>
        <dbReference type="ARBA" id="ARBA00022692"/>
    </source>
</evidence>
<comment type="similarity">
    <text evidence="2">Belongs to the band 7/mec-2 family.</text>
</comment>
<dbReference type="InterPro" id="IPR001107">
    <property type="entry name" value="Band_7"/>
</dbReference>
<keyword evidence="3" id="KW-0812">Transmembrane</keyword>
<gene>
    <name evidence="10" type="ORF">LAZ67_19002672</name>
</gene>
<evidence type="ECO:0000256" key="5">
    <source>
        <dbReference type="ARBA" id="ARBA00022968"/>
    </source>
</evidence>
<proteinExistence type="inferred from homology"/>
<feature type="domain" description="Band 7" evidence="9">
    <location>
        <begin position="4"/>
        <end position="118"/>
    </location>
</feature>
<organism evidence="10 11">
    <name type="scientific">Cordylochernes scorpioides</name>
    <dbReference type="NCBI Taxonomy" id="51811"/>
    <lineage>
        <taxon>Eukaryota</taxon>
        <taxon>Metazoa</taxon>
        <taxon>Ecdysozoa</taxon>
        <taxon>Arthropoda</taxon>
        <taxon>Chelicerata</taxon>
        <taxon>Arachnida</taxon>
        <taxon>Pseudoscorpiones</taxon>
        <taxon>Cheliferoidea</taxon>
        <taxon>Chernetidae</taxon>
        <taxon>Cordylochernes</taxon>
    </lineage>
</organism>
<keyword evidence="5" id="KW-0735">Signal-anchor</keyword>
<protein>
    <recommendedName>
        <fullName evidence="9">Band 7 domain-containing protein</fullName>
    </recommendedName>
</protein>
<evidence type="ECO:0000256" key="4">
    <source>
        <dbReference type="ARBA" id="ARBA00022824"/>
    </source>
</evidence>
<evidence type="ECO:0000256" key="7">
    <source>
        <dbReference type="ARBA" id="ARBA00023136"/>
    </source>
</evidence>
<accession>A0ABY6LIL7</accession>
<evidence type="ECO:0000259" key="9">
    <source>
        <dbReference type="Pfam" id="PF01145"/>
    </source>
</evidence>
<keyword evidence="4" id="KW-0256">Endoplasmic reticulum</keyword>
<evidence type="ECO:0000313" key="11">
    <source>
        <dbReference type="Proteomes" id="UP001235939"/>
    </source>
</evidence>
<dbReference type="EMBL" id="CP092881">
    <property type="protein sequence ID" value="UYV81056.1"/>
    <property type="molecule type" value="Genomic_DNA"/>
</dbReference>
<keyword evidence="11" id="KW-1185">Reference proteome</keyword>
<evidence type="ECO:0000256" key="2">
    <source>
        <dbReference type="ARBA" id="ARBA00008164"/>
    </source>
</evidence>
<evidence type="ECO:0000313" key="10">
    <source>
        <dbReference type="EMBL" id="UYV81056.1"/>
    </source>
</evidence>
<evidence type="ECO:0000256" key="8">
    <source>
        <dbReference type="ARBA" id="ARBA00023180"/>
    </source>
</evidence>
<dbReference type="InterPro" id="IPR033294">
    <property type="entry name" value="Erlin1/2"/>
</dbReference>
<keyword evidence="7" id="KW-0472">Membrane</keyword>
<dbReference type="Pfam" id="PF01145">
    <property type="entry name" value="Band_7"/>
    <property type="match status" value="1"/>
</dbReference>